<evidence type="ECO:0000313" key="3">
    <source>
        <dbReference type="Proteomes" id="UP000580250"/>
    </source>
</evidence>
<sequence length="72" mass="8055">MSANIDKNSNGVENGINGNNSTSENGHKEQSFGRPEWELLQKRLAVLYDNVRAYHTNLQQLLADAKQAKGNR</sequence>
<dbReference type="EMBL" id="CAJEWN010000079">
    <property type="protein sequence ID" value="CAD2160417.1"/>
    <property type="molecule type" value="Genomic_DNA"/>
</dbReference>
<proteinExistence type="predicted"/>
<dbReference type="OrthoDB" id="5891220at2759"/>
<organism evidence="2 3">
    <name type="scientific">Meloidogyne enterolobii</name>
    <name type="common">Root-knot nematode worm</name>
    <name type="synonym">Meloidogyne mayaguensis</name>
    <dbReference type="NCBI Taxonomy" id="390850"/>
    <lineage>
        <taxon>Eukaryota</taxon>
        <taxon>Metazoa</taxon>
        <taxon>Ecdysozoa</taxon>
        <taxon>Nematoda</taxon>
        <taxon>Chromadorea</taxon>
        <taxon>Rhabditida</taxon>
        <taxon>Tylenchina</taxon>
        <taxon>Tylenchomorpha</taxon>
        <taxon>Tylenchoidea</taxon>
        <taxon>Meloidogynidae</taxon>
        <taxon>Meloidogyninae</taxon>
        <taxon>Meloidogyne</taxon>
    </lineage>
</organism>
<comment type="caution">
    <text evidence="2">The sequence shown here is derived from an EMBL/GenBank/DDBJ whole genome shotgun (WGS) entry which is preliminary data.</text>
</comment>
<reference evidence="2 3" key="1">
    <citation type="submission" date="2020-08" db="EMBL/GenBank/DDBJ databases">
        <authorList>
            <person name="Koutsovoulos G."/>
            <person name="Danchin GJ E."/>
        </authorList>
    </citation>
    <scope>NUCLEOTIDE SEQUENCE [LARGE SCALE GENOMIC DNA]</scope>
</reference>
<feature type="compositionally biased region" description="Polar residues" evidence="1">
    <location>
        <begin position="1"/>
        <end position="24"/>
    </location>
</feature>
<accession>A0A6V7UNB4</accession>
<gene>
    <name evidence="2" type="ORF">MENT_LOCUS14254</name>
</gene>
<dbReference type="AlphaFoldDB" id="A0A6V7UNB4"/>
<feature type="region of interest" description="Disordered" evidence="1">
    <location>
        <begin position="1"/>
        <end position="33"/>
    </location>
</feature>
<evidence type="ECO:0000256" key="1">
    <source>
        <dbReference type="SAM" id="MobiDB-lite"/>
    </source>
</evidence>
<name>A0A6V7UNB4_MELEN</name>
<dbReference type="Proteomes" id="UP000580250">
    <property type="component" value="Unassembled WGS sequence"/>
</dbReference>
<evidence type="ECO:0000313" key="2">
    <source>
        <dbReference type="EMBL" id="CAD2160417.1"/>
    </source>
</evidence>
<protein>
    <submittedName>
        <fullName evidence="2">Uncharacterized protein</fullName>
    </submittedName>
</protein>